<dbReference type="Pfam" id="PF02563">
    <property type="entry name" value="Poly_export"/>
    <property type="match status" value="1"/>
</dbReference>
<keyword evidence="12" id="KW-0564">Palmitate</keyword>
<name>A0A6N8F456_9GAMM</name>
<dbReference type="EMBL" id="WOCD01000001">
    <property type="protein sequence ID" value="MUH71355.1"/>
    <property type="molecule type" value="Genomic_DNA"/>
</dbReference>
<reference evidence="20 21" key="1">
    <citation type="submission" date="2019-11" db="EMBL/GenBank/DDBJ databases">
        <title>P. haliotis isolates from Z. marina roots.</title>
        <authorList>
            <person name="Cohen M."/>
            <person name="Jospin G."/>
            <person name="Eisen J.A."/>
            <person name="Coil D.A."/>
        </authorList>
    </citation>
    <scope>NUCLEOTIDE SEQUENCE [LARGE SCALE GENOMIC DNA]</scope>
    <source>
        <strain evidence="20 21">UCD-MCMsp1aY</strain>
    </source>
</reference>
<keyword evidence="3" id="KW-0813">Transport</keyword>
<evidence type="ECO:0000256" key="7">
    <source>
        <dbReference type="ARBA" id="ARBA00022729"/>
    </source>
</evidence>
<evidence type="ECO:0000256" key="3">
    <source>
        <dbReference type="ARBA" id="ARBA00022448"/>
    </source>
</evidence>
<protein>
    <recommendedName>
        <fullName evidence="22">Polysaccharide export protein</fullName>
    </recommendedName>
</protein>
<proteinExistence type="inferred from homology"/>
<dbReference type="PANTHER" id="PTHR33619:SF3">
    <property type="entry name" value="POLYSACCHARIDE EXPORT PROTEIN GFCE-RELATED"/>
    <property type="match status" value="1"/>
</dbReference>
<keyword evidence="5" id="KW-0762">Sugar transport</keyword>
<evidence type="ECO:0000256" key="10">
    <source>
        <dbReference type="ARBA" id="ARBA00023114"/>
    </source>
</evidence>
<evidence type="ECO:0000313" key="21">
    <source>
        <dbReference type="Proteomes" id="UP000439994"/>
    </source>
</evidence>
<dbReference type="InterPro" id="IPR049712">
    <property type="entry name" value="Poly_export"/>
</dbReference>
<dbReference type="GO" id="GO:0015288">
    <property type="term" value="F:porin activity"/>
    <property type="evidence" value="ECO:0007669"/>
    <property type="project" value="UniProtKB-KW"/>
</dbReference>
<keyword evidence="14" id="KW-0449">Lipoprotein</keyword>
<keyword evidence="10" id="KW-0626">Porin</keyword>
<evidence type="ECO:0000259" key="19">
    <source>
        <dbReference type="Pfam" id="PF22461"/>
    </source>
</evidence>
<comment type="similarity">
    <text evidence="2">Belongs to the BexD/CtrA/VexA family.</text>
</comment>
<comment type="caution">
    <text evidence="20">The sequence shown here is derived from an EMBL/GenBank/DDBJ whole genome shotgun (WGS) entry which is preliminary data.</text>
</comment>
<evidence type="ECO:0000256" key="8">
    <source>
        <dbReference type="ARBA" id="ARBA00023047"/>
    </source>
</evidence>
<dbReference type="Gene3D" id="3.10.560.10">
    <property type="entry name" value="Outer membrane lipoprotein wza domain like"/>
    <property type="match status" value="3"/>
</dbReference>
<feature type="domain" description="SLBB" evidence="19">
    <location>
        <begin position="210"/>
        <end position="287"/>
    </location>
</feature>
<keyword evidence="6" id="KW-0812">Transmembrane</keyword>
<keyword evidence="9" id="KW-0406">Ion transport</keyword>
<dbReference type="GO" id="GO:0009279">
    <property type="term" value="C:cell outer membrane"/>
    <property type="evidence" value="ECO:0007669"/>
    <property type="project" value="UniProtKB-SubCell"/>
</dbReference>
<keyword evidence="7 16" id="KW-0732">Signal</keyword>
<evidence type="ECO:0000259" key="17">
    <source>
        <dbReference type="Pfam" id="PF02563"/>
    </source>
</evidence>
<keyword evidence="21" id="KW-1185">Reference proteome</keyword>
<evidence type="ECO:0000256" key="13">
    <source>
        <dbReference type="ARBA" id="ARBA00023237"/>
    </source>
</evidence>
<feature type="domain" description="Soluble ligand binding" evidence="18">
    <location>
        <begin position="294"/>
        <end position="335"/>
    </location>
</feature>
<evidence type="ECO:0000256" key="4">
    <source>
        <dbReference type="ARBA" id="ARBA00022452"/>
    </source>
</evidence>
<dbReference type="InterPro" id="IPR019554">
    <property type="entry name" value="Soluble_ligand-bd"/>
</dbReference>
<evidence type="ECO:0000256" key="5">
    <source>
        <dbReference type="ARBA" id="ARBA00022597"/>
    </source>
</evidence>
<evidence type="ECO:0000256" key="1">
    <source>
        <dbReference type="ARBA" id="ARBA00004571"/>
    </source>
</evidence>
<keyword evidence="4" id="KW-1134">Transmembrane beta strand</keyword>
<evidence type="ECO:0000256" key="9">
    <source>
        <dbReference type="ARBA" id="ARBA00023065"/>
    </source>
</evidence>
<feature type="signal peptide" evidence="16">
    <location>
        <begin position="1"/>
        <end position="26"/>
    </location>
</feature>
<feature type="compositionally biased region" description="Basic and acidic residues" evidence="15">
    <location>
        <begin position="85"/>
        <end position="102"/>
    </location>
</feature>
<dbReference type="SUPFAM" id="SSF142984">
    <property type="entry name" value="Nqo1 middle domain-like"/>
    <property type="match status" value="1"/>
</dbReference>
<dbReference type="RefSeq" id="WP_155694011.1">
    <property type="nucleotide sequence ID" value="NZ_WOCD01000001.1"/>
</dbReference>
<organism evidence="20 21">
    <name type="scientific">Psychrosphaera haliotis</name>
    <dbReference type="NCBI Taxonomy" id="555083"/>
    <lineage>
        <taxon>Bacteria</taxon>
        <taxon>Pseudomonadati</taxon>
        <taxon>Pseudomonadota</taxon>
        <taxon>Gammaproteobacteria</taxon>
        <taxon>Alteromonadales</taxon>
        <taxon>Pseudoalteromonadaceae</taxon>
        <taxon>Psychrosphaera</taxon>
    </lineage>
</organism>
<feature type="chain" id="PRO_5026985508" description="Polysaccharide export protein" evidence="16">
    <location>
        <begin position="27"/>
        <end position="489"/>
    </location>
</feature>
<comment type="subcellular location">
    <subcellularLocation>
        <location evidence="1">Cell outer membrane</location>
        <topology evidence="1">Multi-pass membrane protein</topology>
    </subcellularLocation>
</comment>
<dbReference type="Pfam" id="PF10531">
    <property type="entry name" value="SLBB"/>
    <property type="match status" value="2"/>
</dbReference>
<evidence type="ECO:0000259" key="18">
    <source>
        <dbReference type="Pfam" id="PF10531"/>
    </source>
</evidence>
<evidence type="ECO:0000256" key="2">
    <source>
        <dbReference type="ARBA" id="ARBA00009450"/>
    </source>
</evidence>
<dbReference type="InterPro" id="IPR003715">
    <property type="entry name" value="Poly_export_N"/>
</dbReference>
<evidence type="ECO:0000256" key="6">
    <source>
        <dbReference type="ARBA" id="ARBA00022692"/>
    </source>
</evidence>
<evidence type="ECO:0000256" key="14">
    <source>
        <dbReference type="ARBA" id="ARBA00023288"/>
    </source>
</evidence>
<evidence type="ECO:0000256" key="11">
    <source>
        <dbReference type="ARBA" id="ARBA00023136"/>
    </source>
</evidence>
<dbReference type="GO" id="GO:0046930">
    <property type="term" value="C:pore complex"/>
    <property type="evidence" value="ECO:0007669"/>
    <property type="project" value="UniProtKB-KW"/>
</dbReference>
<gene>
    <name evidence="20" type="ORF">GNP35_01890</name>
</gene>
<feature type="domain" description="Polysaccharide export protein N-terminal" evidence="17">
    <location>
        <begin position="130"/>
        <end position="203"/>
    </location>
</feature>
<keyword evidence="8" id="KW-0625">Polysaccharide transport</keyword>
<evidence type="ECO:0000256" key="16">
    <source>
        <dbReference type="SAM" id="SignalP"/>
    </source>
</evidence>
<accession>A0A6N8F456</accession>
<dbReference type="AlphaFoldDB" id="A0A6N8F456"/>
<feature type="domain" description="Soluble ligand binding" evidence="18">
    <location>
        <begin position="380"/>
        <end position="406"/>
    </location>
</feature>
<evidence type="ECO:0000256" key="15">
    <source>
        <dbReference type="SAM" id="MobiDB-lite"/>
    </source>
</evidence>
<evidence type="ECO:0008006" key="22">
    <source>
        <dbReference type="Google" id="ProtNLM"/>
    </source>
</evidence>
<keyword evidence="11" id="KW-0472">Membrane</keyword>
<dbReference type="GO" id="GO:0006811">
    <property type="term" value="P:monoatomic ion transport"/>
    <property type="evidence" value="ECO:0007669"/>
    <property type="project" value="UniProtKB-KW"/>
</dbReference>
<dbReference type="Proteomes" id="UP000439994">
    <property type="component" value="Unassembled WGS sequence"/>
</dbReference>
<keyword evidence="13" id="KW-0998">Cell outer membrane</keyword>
<dbReference type="PANTHER" id="PTHR33619">
    <property type="entry name" value="POLYSACCHARIDE EXPORT PROTEIN GFCE-RELATED"/>
    <property type="match status" value="1"/>
</dbReference>
<evidence type="ECO:0000256" key="12">
    <source>
        <dbReference type="ARBA" id="ARBA00023139"/>
    </source>
</evidence>
<dbReference type="Pfam" id="PF22461">
    <property type="entry name" value="SLBB_2"/>
    <property type="match status" value="1"/>
</dbReference>
<feature type="region of interest" description="Disordered" evidence="15">
    <location>
        <begin position="62"/>
        <end position="102"/>
    </location>
</feature>
<dbReference type="OrthoDB" id="9808948at2"/>
<evidence type="ECO:0000313" key="20">
    <source>
        <dbReference type="EMBL" id="MUH71355.1"/>
    </source>
</evidence>
<dbReference type="InterPro" id="IPR054765">
    <property type="entry name" value="SLBB_dom"/>
</dbReference>
<sequence>MNGALSKGLACFLAIVVFSSITPAKAQVSTTPSQAQIEQFKKLPKSQQEALAKQFGIDISELSTSPSGTGTKKEAPELQYLNNARSEKSAEAEKKETEAKQDNVNKLQPFGYDIFEGMQTAFMPSDSLSVPANYIVGPGDSFNIVMFGKASSSESVTVDNEGKISFADLAPISVAGLTYQEVKTRIADVASVSMIGIKTSVSISGLRSIQVYVVGDVKKPGAYQLSSLSTMTNAIFISGGPTNVGSLRNIKLNRANKTITQLDLYKMFTQGDASADRRLQNGDVVFISSIESQVKVYGEVRRPAIYEVKAGETLDEIIKLAGGLTSLAYPKNILITTLDNNYQRLVKKVDLTNKTEATQLKIKAGDVVRILPISQQFSQVVHVAGAVSRPSGYAYFDGMTLTDLISSSDDLSLSTDMNYALIVSEIADGSIQIRHFAPKKVLAGSDIALNSKDLVLFFNRYDDSDFHSENTTIETNIDGYNYLYALRNR</sequence>
<dbReference type="GO" id="GO:0015159">
    <property type="term" value="F:polysaccharide transmembrane transporter activity"/>
    <property type="evidence" value="ECO:0007669"/>
    <property type="project" value="InterPro"/>
</dbReference>